<dbReference type="STRING" id="56216.A0A1A6FVR2"/>
<dbReference type="Pfam" id="PF01170">
    <property type="entry name" value="UPF0020"/>
    <property type="match status" value="1"/>
</dbReference>
<dbReference type="PANTHER" id="PTHR14911">
    <property type="entry name" value="THUMP DOMAIN-CONTAINING"/>
    <property type="match status" value="1"/>
</dbReference>
<dbReference type="InterPro" id="IPR000241">
    <property type="entry name" value="RlmKL-like_Mtase"/>
</dbReference>
<proteinExistence type="predicted"/>
<name>A0A1A6FVR2_NEOLE</name>
<dbReference type="Proteomes" id="UP000092124">
    <property type="component" value="Unassembled WGS sequence"/>
</dbReference>
<dbReference type="PANTHER" id="PTHR14911:SF1">
    <property type="entry name" value="THUMP DOMAIN-CONTAINING PROTEIN 2"/>
    <property type="match status" value="1"/>
</dbReference>
<dbReference type="GO" id="GO:0043527">
    <property type="term" value="C:tRNA methyltransferase complex"/>
    <property type="evidence" value="ECO:0007669"/>
    <property type="project" value="UniProtKB-ARBA"/>
</dbReference>
<gene>
    <name evidence="2" type="ORF">A6R68_11187</name>
</gene>
<dbReference type="AlphaFoldDB" id="A0A1A6FVR2"/>
<evidence type="ECO:0000313" key="3">
    <source>
        <dbReference type="Proteomes" id="UP000092124"/>
    </source>
</evidence>
<dbReference type="GO" id="GO:0030488">
    <property type="term" value="P:tRNA methylation"/>
    <property type="evidence" value="ECO:0007669"/>
    <property type="project" value="TreeGrafter"/>
</dbReference>
<dbReference type="SUPFAM" id="SSF53335">
    <property type="entry name" value="S-adenosyl-L-methionine-dependent methyltransferases"/>
    <property type="match status" value="1"/>
</dbReference>
<reference evidence="2 3" key="1">
    <citation type="submission" date="2016-06" db="EMBL/GenBank/DDBJ databases">
        <title>The Draft Genome Sequence and Annotation of the Desert Woodrat Neotoma lepida.</title>
        <authorList>
            <person name="Campbell M."/>
            <person name="Oakeson K.F."/>
            <person name="Yandell M."/>
            <person name="Halpert J.R."/>
            <person name="Dearing D."/>
        </authorList>
    </citation>
    <scope>NUCLEOTIDE SEQUENCE [LARGE SCALE GENOMIC DNA]</scope>
    <source>
        <strain evidence="2">417</strain>
        <tissue evidence="2">Liver</tissue>
    </source>
</reference>
<dbReference type="GO" id="GO:0016423">
    <property type="term" value="F:tRNA (guanine) methyltransferase activity"/>
    <property type="evidence" value="ECO:0007669"/>
    <property type="project" value="TreeGrafter"/>
</dbReference>
<dbReference type="InterPro" id="IPR029063">
    <property type="entry name" value="SAM-dependent_MTases_sf"/>
</dbReference>
<dbReference type="CDD" id="cd02440">
    <property type="entry name" value="AdoMet_MTases"/>
    <property type="match status" value="1"/>
</dbReference>
<evidence type="ECO:0000313" key="2">
    <source>
        <dbReference type="EMBL" id="OBS57689.1"/>
    </source>
</evidence>
<feature type="domain" description="Ribosomal RNA large subunit methyltransferase K/L-like methyltransferase" evidence="1">
    <location>
        <begin position="10"/>
        <end position="99"/>
    </location>
</feature>
<evidence type="ECO:0000259" key="1">
    <source>
        <dbReference type="Pfam" id="PF01170"/>
    </source>
</evidence>
<accession>A0A1A6FVR2</accession>
<protein>
    <recommendedName>
        <fullName evidence="1">Ribosomal RNA large subunit methyltransferase K/L-like methyltransferase domain-containing protein</fullName>
    </recommendedName>
</protein>
<comment type="caution">
    <text evidence="2">The sequence shown here is derived from an EMBL/GenBank/DDBJ whole genome shotgun (WGS) entry which is preliminary data.</text>
</comment>
<dbReference type="EMBL" id="LZPO01117024">
    <property type="protein sequence ID" value="OBS57689.1"/>
    <property type="molecule type" value="Genomic_DNA"/>
</dbReference>
<feature type="non-terminal residue" evidence="2">
    <location>
        <position position="389"/>
    </location>
</feature>
<dbReference type="Gene3D" id="3.40.50.150">
    <property type="entry name" value="Vaccinia Virus protein VP39"/>
    <property type="match status" value="1"/>
</dbReference>
<sequence>MASIAEIKNVYYMGADVSDSQLRGACDNLKAAGLVDKIDLLKVSVTELPLPSQSVDVIISDIPFGKKFKLGKDIKSILQEMERVLRVGGAMVLLLSEDHHRHLRDCGGNSIPPTSQGNIADPEMKMLLNLDRRTVTSDTASASWKASSSQCPSRVLPCGSLVPLALEKQMPSYVNIRRRLLLHCLQLDAVSQVHILRWQPCQDPLVSRVPYSPRTPSAKLLQMDVAKEHTNSSSSSSKVVLARTFLLWSFSFLAWLSGFARTGLTEIVRFKHVFKGGGGVVQKEGIGKWWSLCGRQEEHIREEQSGASVGGRRSTAEMSKNVSLSVPSPATLVLTQDLVDKWHPFWVCSSLTCIFGGKKETMYGVDIFMYVSKTQQMTDKKTCFFTFLH</sequence>
<dbReference type="OrthoDB" id="2013972at2759"/>
<keyword evidence="3" id="KW-1185">Reference proteome</keyword>
<organism evidence="2 3">
    <name type="scientific">Neotoma lepida</name>
    <name type="common">Desert woodrat</name>
    <dbReference type="NCBI Taxonomy" id="56216"/>
    <lineage>
        <taxon>Eukaryota</taxon>
        <taxon>Metazoa</taxon>
        <taxon>Chordata</taxon>
        <taxon>Craniata</taxon>
        <taxon>Vertebrata</taxon>
        <taxon>Euteleostomi</taxon>
        <taxon>Mammalia</taxon>
        <taxon>Eutheria</taxon>
        <taxon>Euarchontoglires</taxon>
        <taxon>Glires</taxon>
        <taxon>Rodentia</taxon>
        <taxon>Myomorpha</taxon>
        <taxon>Muroidea</taxon>
        <taxon>Cricetidae</taxon>
        <taxon>Neotominae</taxon>
        <taxon>Neotoma</taxon>
    </lineage>
</organism>